<evidence type="ECO:0000313" key="3">
    <source>
        <dbReference type="EMBL" id="KAG0280969.1"/>
    </source>
</evidence>
<feature type="domain" description="Arm-like repeat" evidence="2">
    <location>
        <begin position="186"/>
        <end position="413"/>
    </location>
</feature>
<accession>A0AAD4DL99</accession>
<evidence type="ECO:0000256" key="1">
    <source>
        <dbReference type="SAM" id="MobiDB-lite"/>
    </source>
</evidence>
<evidence type="ECO:0000259" key="2">
    <source>
        <dbReference type="Pfam" id="PF23948"/>
    </source>
</evidence>
<name>A0AAD4DL99_9FUNG</name>
<organism evidence="3 4">
    <name type="scientific">Linnemannia exigua</name>
    <dbReference type="NCBI Taxonomy" id="604196"/>
    <lineage>
        <taxon>Eukaryota</taxon>
        <taxon>Fungi</taxon>
        <taxon>Fungi incertae sedis</taxon>
        <taxon>Mucoromycota</taxon>
        <taxon>Mortierellomycotina</taxon>
        <taxon>Mortierellomycetes</taxon>
        <taxon>Mortierellales</taxon>
        <taxon>Mortierellaceae</taxon>
        <taxon>Linnemannia</taxon>
    </lineage>
</organism>
<dbReference type="EMBL" id="JAAAIL010000038">
    <property type="protein sequence ID" value="KAG0280969.1"/>
    <property type="molecule type" value="Genomic_DNA"/>
</dbReference>
<keyword evidence="4" id="KW-1185">Reference proteome</keyword>
<comment type="caution">
    <text evidence="3">The sequence shown here is derived from an EMBL/GenBank/DDBJ whole genome shotgun (WGS) entry which is preliminary data.</text>
</comment>
<sequence length="426" mass="46578">MSDHPLQQLDPQPQVLGSGSPNSTVRIRKRDKLRGFLGIPKFKSKDVKPQTSSQSLPSRIQSQQSTEPSSIVSQVSKEPSGDDSQSVISSLVIQEAKLQPSLEPSPPNKAHVAMDIFPDNIPKPVIKTQMPRLQERIVSTEQLVYCTSLLLQDSLSLVAVPGEGVASDIALFLPESTLNKAELDWLEEIKKDPMEQGHLHWLLTRMVEAFTTDTTNNSVELAEIVSLGPVLQKEPYRTLLSSLIKDFDDARILAVNLLQGLVELVQSASSDHLVSDDFVRILSILRIRLQGTHQQSTEHSYHLILAVSKVLDIMADHKVQDLDRVLQHEPLSGVLSGLKGSSDPYVMYQACYAFQALQYVPDDESALQAVLRHSIGMVDGLVKVSAVLKLDLASVLGGLGRLQESLGGIVGVATTAYVGMSSVMET</sequence>
<feature type="compositionally biased region" description="Low complexity" evidence="1">
    <location>
        <begin position="1"/>
        <end position="16"/>
    </location>
</feature>
<reference evidence="3" key="1">
    <citation type="journal article" date="2020" name="Fungal Divers.">
        <title>Resolving the Mortierellaceae phylogeny through synthesis of multi-gene phylogenetics and phylogenomics.</title>
        <authorList>
            <person name="Vandepol N."/>
            <person name="Liber J."/>
            <person name="Desiro A."/>
            <person name="Na H."/>
            <person name="Kennedy M."/>
            <person name="Barry K."/>
            <person name="Grigoriev I.V."/>
            <person name="Miller A.N."/>
            <person name="O'Donnell K."/>
            <person name="Stajich J.E."/>
            <person name="Bonito G."/>
        </authorList>
    </citation>
    <scope>NUCLEOTIDE SEQUENCE</scope>
    <source>
        <strain evidence="3">NRRL 28262</strain>
    </source>
</reference>
<proteinExistence type="predicted"/>
<dbReference type="Pfam" id="PF23948">
    <property type="entry name" value="ARM_5"/>
    <property type="match status" value="1"/>
</dbReference>
<dbReference type="Proteomes" id="UP001194580">
    <property type="component" value="Unassembled WGS sequence"/>
</dbReference>
<gene>
    <name evidence="3" type="ORF">BGZ95_007644</name>
</gene>
<dbReference type="InterPro" id="IPR056251">
    <property type="entry name" value="Arm_rpt_dom"/>
</dbReference>
<feature type="region of interest" description="Disordered" evidence="1">
    <location>
        <begin position="1"/>
        <end position="86"/>
    </location>
</feature>
<protein>
    <recommendedName>
        <fullName evidence="2">Arm-like repeat domain-containing protein</fullName>
    </recommendedName>
</protein>
<feature type="compositionally biased region" description="Polar residues" evidence="1">
    <location>
        <begin position="49"/>
        <end position="86"/>
    </location>
</feature>
<evidence type="ECO:0000313" key="4">
    <source>
        <dbReference type="Proteomes" id="UP001194580"/>
    </source>
</evidence>
<dbReference type="AlphaFoldDB" id="A0AAD4DL99"/>